<evidence type="ECO:0000313" key="1">
    <source>
        <dbReference type="Ensembl" id="ENSXCOP00000010399.1"/>
    </source>
</evidence>
<evidence type="ECO:0000313" key="2">
    <source>
        <dbReference type="Proteomes" id="UP000261380"/>
    </source>
</evidence>
<protein>
    <submittedName>
        <fullName evidence="1">Uncharacterized protein</fullName>
    </submittedName>
</protein>
<accession>A0A3B5LRH7</accession>
<reference evidence="1" key="2">
    <citation type="submission" date="2025-09" db="UniProtKB">
        <authorList>
            <consortium name="Ensembl"/>
        </authorList>
    </citation>
    <scope>IDENTIFICATION</scope>
</reference>
<organism evidence="1 2">
    <name type="scientific">Xiphophorus couchianus</name>
    <name type="common">Monterrey platyfish</name>
    <dbReference type="NCBI Taxonomy" id="32473"/>
    <lineage>
        <taxon>Eukaryota</taxon>
        <taxon>Metazoa</taxon>
        <taxon>Chordata</taxon>
        <taxon>Craniata</taxon>
        <taxon>Vertebrata</taxon>
        <taxon>Euteleostomi</taxon>
        <taxon>Actinopterygii</taxon>
        <taxon>Neopterygii</taxon>
        <taxon>Teleostei</taxon>
        <taxon>Neoteleostei</taxon>
        <taxon>Acanthomorphata</taxon>
        <taxon>Ovalentaria</taxon>
        <taxon>Atherinomorphae</taxon>
        <taxon>Cyprinodontiformes</taxon>
        <taxon>Poeciliidae</taxon>
        <taxon>Poeciliinae</taxon>
        <taxon>Xiphophorus</taxon>
    </lineage>
</organism>
<dbReference type="Proteomes" id="UP000261380">
    <property type="component" value="Unplaced"/>
</dbReference>
<dbReference type="GeneTree" id="ENSGT01110000271440"/>
<reference evidence="1" key="1">
    <citation type="submission" date="2025-08" db="UniProtKB">
        <authorList>
            <consortium name="Ensembl"/>
        </authorList>
    </citation>
    <scope>IDENTIFICATION</scope>
</reference>
<keyword evidence="2" id="KW-1185">Reference proteome</keyword>
<dbReference type="Ensembl" id="ENSXCOT00000010522.1">
    <property type="protein sequence ID" value="ENSXCOP00000010399.1"/>
    <property type="gene ID" value="ENSXCOG00000007878.1"/>
</dbReference>
<dbReference type="AlphaFoldDB" id="A0A3B5LRH7"/>
<sequence length="82" mass="9639">MRVFRELYNPKHTAGVKLECLRPKYIDVLEWPSQSLKAVKRPKLSNLTDFELLCERICISKCANFAALYPTRLTVYYSTRIQ</sequence>
<proteinExistence type="predicted"/>
<name>A0A3B5LRH7_9TELE</name>